<comment type="caution">
    <text evidence="1">The sequence shown here is derived from an EMBL/GenBank/DDBJ whole genome shotgun (WGS) entry which is preliminary data.</text>
</comment>
<proteinExistence type="predicted"/>
<sequence>MNQMEIAYFCSDGYTELGAIQNFLEKITSSSSVSWIRAFPAKLKPGPKLRKVSGISGDDLNGEMLKRLDKYKKAYSTVSAVVLVDDADCRFRYGNDEASNRIRWKNERQKEISRILDSEIPFLPLFASPEIEAWFVSDWEKGFGKQYPELANQLRREVISLIYSVDNIEQFGVRKEDSGKTFCDPKLSDKIAEIIKIHGGSFSKKHDGPEMLHSVEPDNVAKHCTFYFKPALVELRRHIENVLKGATP</sequence>
<evidence type="ECO:0000313" key="2">
    <source>
        <dbReference type="Proteomes" id="UP000006427"/>
    </source>
</evidence>
<dbReference type="Proteomes" id="UP000006427">
    <property type="component" value="Unassembled WGS sequence"/>
</dbReference>
<protein>
    <recommendedName>
        <fullName evidence="3">DUF4276 family protein</fullName>
    </recommendedName>
</protein>
<keyword evidence="2" id="KW-1185">Reference proteome</keyword>
<dbReference type="STRING" id="469381.Dpep_0804"/>
<name>D2Z5T3_9BACT</name>
<dbReference type="AlphaFoldDB" id="D2Z5T3"/>
<dbReference type="eggNOG" id="ENOG502ZAVN">
    <property type="taxonomic scope" value="Bacteria"/>
</dbReference>
<dbReference type="PaxDb" id="469381-Dpep_0804"/>
<evidence type="ECO:0008006" key="3">
    <source>
        <dbReference type="Google" id="ProtNLM"/>
    </source>
</evidence>
<dbReference type="OrthoDB" id="9255728at2"/>
<dbReference type="EMBL" id="ABTR02000001">
    <property type="protein sequence ID" value="EFC90830.1"/>
    <property type="molecule type" value="Genomic_DNA"/>
</dbReference>
<evidence type="ECO:0000313" key="1">
    <source>
        <dbReference type="EMBL" id="EFC90830.1"/>
    </source>
</evidence>
<dbReference type="RefSeq" id="WP_005659835.1">
    <property type="nucleotide sequence ID" value="NZ_ABTR02000001.1"/>
</dbReference>
<gene>
    <name evidence="1" type="ORF">Dpep_0804</name>
</gene>
<accession>D2Z5T3</accession>
<organism evidence="1 2">
    <name type="scientific">Dethiosulfovibrio peptidovorans DSM 11002</name>
    <dbReference type="NCBI Taxonomy" id="469381"/>
    <lineage>
        <taxon>Bacteria</taxon>
        <taxon>Thermotogati</taxon>
        <taxon>Synergistota</taxon>
        <taxon>Synergistia</taxon>
        <taxon>Synergistales</taxon>
        <taxon>Dethiosulfovibrionaceae</taxon>
        <taxon>Dethiosulfovibrio</taxon>
    </lineage>
</organism>
<reference evidence="1 2" key="1">
    <citation type="journal article" date="2010" name="Stand. Genomic Sci.">
        <title>Permanent draft genome sequence of Dethiosulfovibrio peptidovorans type strain (SEBR 4207).</title>
        <authorList>
            <person name="Labutti K."/>
            <person name="Mayilraj S."/>
            <person name="Clum A."/>
            <person name="Lucas S."/>
            <person name="Glavina Del Rio T."/>
            <person name="Nolan M."/>
            <person name="Tice H."/>
            <person name="Cheng J.F."/>
            <person name="Pitluck S."/>
            <person name="Liolios K."/>
            <person name="Ivanova N."/>
            <person name="Mavromatis K."/>
            <person name="Mikhailova N."/>
            <person name="Pati A."/>
            <person name="Goodwin L."/>
            <person name="Chen A."/>
            <person name="Palaniappan K."/>
            <person name="Land M."/>
            <person name="Hauser L."/>
            <person name="Chang Y.J."/>
            <person name="Jeffries C.D."/>
            <person name="Rohde M."/>
            <person name="Spring S."/>
            <person name="Goker M."/>
            <person name="Woyke T."/>
            <person name="Bristow J."/>
            <person name="Eisen J.A."/>
            <person name="Markowitz V."/>
            <person name="Hugenholtz P."/>
            <person name="Kyrpides N.C."/>
            <person name="Klenk H.P."/>
            <person name="Lapidus A."/>
        </authorList>
    </citation>
    <scope>NUCLEOTIDE SEQUENCE [LARGE SCALE GENOMIC DNA]</scope>
    <source>
        <strain evidence="1 2">DSM 11002</strain>
    </source>
</reference>